<proteinExistence type="predicted"/>
<dbReference type="InterPro" id="IPR041581">
    <property type="entry name" value="Glyoxalase_6"/>
</dbReference>
<comment type="caution">
    <text evidence="2">The sequence shown here is derived from an EMBL/GenBank/DDBJ whole genome shotgun (WGS) entry which is preliminary data.</text>
</comment>
<reference evidence="2 3" key="1">
    <citation type="submission" date="2020-08" db="EMBL/GenBank/DDBJ databases">
        <title>Sequencing the genomes of 1000 actinobacteria strains.</title>
        <authorList>
            <person name="Klenk H.-P."/>
        </authorList>
    </citation>
    <scope>NUCLEOTIDE SEQUENCE [LARGE SCALE GENOMIC DNA]</scope>
    <source>
        <strain evidence="2 3">DSM 43149</strain>
    </source>
</reference>
<dbReference type="InterPro" id="IPR029068">
    <property type="entry name" value="Glyas_Bleomycin-R_OHBP_Dase"/>
</dbReference>
<evidence type="ECO:0000313" key="2">
    <source>
        <dbReference type="EMBL" id="MBB4761877.1"/>
    </source>
</evidence>
<feature type="domain" description="VOC" evidence="1">
    <location>
        <begin position="6"/>
        <end position="144"/>
    </location>
</feature>
<dbReference type="PROSITE" id="PS51819">
    <property type="entry name" value="VOC"/>
    <property type="match status" value="1"/>
</dbReference>
<dbReference type="Pfam" id="PF18029">
    <property type="entry name" value="Glyoxalase_6"/>
    <property type="match status" value="1"/>
</dbReference>
<dbReference type="SUPFAM" id="SSF54593">
    <property type="entry name" value="Glyoxalase/Bleomycin resistance protein/Dihydroxybiphenyl dioxygenase"/>
    <property type="match status" value="1"/>
</dbReference>
<evidence type="ECO:0000313" key="3">
    <source>
        <dbReference type="Proteomes" id="UP000578112"/>
    </source>
</evidence>
<dbReference type="GO" id="GO:0051213">
    <property type="term" value="F:dioxygenase activity"/>
    <property type="evidence" value="ECO:0007669"/>
    <property type="project" value="UniProtKB-KW"/>
</dbReference>
<keyword evidence="2" id="KW-0560">Oxidoreductase</keyword>
<keyword evidence="2" id="KW-0223">Dioxygenase</keyword>
<keyword evidence="3" id="KW-1185">Reference proteome</keyword>
<dbReference type="GO" id="GO:0016829">
    <property type="term" value="F:lyase activity"/>
    <property type="evidence" value="ECO:0007669"/>
    <property type="project" value="UniProtKB-KW"/>
</dbReference>
<accession>A0A7W7HW52</accession>
<dbReference type="AlphaFoldDB" id="A0A7W7HW52"/>
<protein>
    <submittedName>
        <fullName evidence="2">Catechol 2,3-dioxygenase-like lactoylglutathione lyase family enzyme</fullName>
    </submittedName>
</protein>
<organism evidence="2 3">
    <name type="scientific">Actinoplanes digitatis</name>
    <dbReference type="NCBI Taxonomy" id="1868"/>
    <lineage>
        <taxon>Bacteria</taxon>
        <taxon>Bacillati</taxon>
        <taxon>Actinomycetota</taxon>
        <taxon>Actinomycetes</taxon>
        <taxon>Micromonosporales</taxon>
        <taxon>Micromonosporaceae</taxon>
        <taxon>Actinoplanes</taxon>
    </lineage>
</organism>
<dbReference type="InterPro" id="IPR037523">
    <property type="entry name" value="VOC_core"/>
</dbReference>
<dbReference type="PANTHER" id="PTHR35908:SF1">
    <property type="entry name" value="CONSERVED PROTEIN"/>
    <property type="match status" value="1"/>
</dbReference>
<dbReference type="Proteomes" id="UP000578112">
    <property type="component" value="Unassembled WGS sequence"/>
</dbReference>
<gene>
    <name evidence="2" type="ORF">BJ971_002433</name>
</gene>
<dbReference type="EMBL" id="JACHNH010000001">
    <property type="protein sequence ID" value="MBB4761877.1"/>
    <property type="molecule type" value="Genomic_DNA"/>
</dbReference>
<evidence type="ECO:0000259" key="1">
    <source>
        <dbReference type="PROSITE" id="PS51819"/>
    </source>
</evidence>
<dbReference type="RefSeq" id="WP_184992588.1">
    <property type="nucleotide sequence ID" value="NZ_BOMK01000002.1"/>
</dbReference>
<name>A0A7W7HW52_9ACTN</name>
<dbReference type="Gene3D" id="3.10.180.10">
    <property type="entry name" value="2,3-Dihydroxybiphenyl 1,2-Dioxygenase, domain 1"/>
    <property type="match status" value="1"/>
</dbReference>
<dbReference type="PANTHER" id="PTHR35908">
    <property type="entry name" value="HYPOTHETICAL FUSION PROTEIN"/>
    <property type="match status" value="1"/>
</dbReference>
<keyword evidence="2" id="KW-0456">Lyase</keyword>
<sequence>MARYPQLLHAVLETVRPRELAEFYRRLIGLRYRPGDEPPADDSADDPEWLVLVDSGGARRLAVLHVDRLPPLADRQPRTTWPQHDFPWQSHVDLTVPDLAELRRQRGRAKALGAELLHDQAGSHAEPMYAFADPTGHPFCIFVA</sequence>